<evidence type="ECO:0000313" key="2">
    <source>
        <dbReference type="Proteomes" id="UP001597299"/>
    </source>
</evidence>
<evidence type="ECO:0000313" key="1">
    <source>
        <dbReference type="EMBL" id="MFD2142282.1"/>
    </source>
</evidence>
<proteinExistence type="predicted"/>
<dbReference type="Proteomes" id="UP001597299">
    <property type="component" value="Unassembled WGS sequence"/>
</dbReference>
<gene>
    <name evidence="1" type="ORF">ACFSNC_17890</name>
</gene>
<sequence length="64" mass="7178">MLDIADEIVRFCSCNMPAEQYYRTANAIWVIAHRAAKNHETADELKAAMLERRAGRAALGEKEG</sequence>
<comment type="caution">
    <text evidence="1">The sequence shown here is derived from an EMBL/GenBank/DDBJ whole genome shotgun (WGS) entry which is preliminary data.</text>
</comment>
<keyword evidence="2" id="KW-1185">Reference proteome</keyword>
<dbReference type="RefSeq" id="WP_378296672.1">
    <property type="nucleotide sequence ID" value="NZ_JBHUHD010000001.1"/>
</dbReference>
<organism evidence="1 2">
    <name type="scientific">Ancylobacter oerskovii</name>
    <dbReference type="NCBI Taxonomy" id="459519"/>
    <lineage>
        <taxon>Bacteria</taxon>
        <taxon>Pseudomonadati</taxon>
        <taxon>Pseudomonadota</taxon>
        <taxon>Alphaproteobacteria</taxon>
        <taxon>Hyphomicrobiales</taxon>
        <taxon>Xanthobacteraceae</taxon>
        <taxon>Ancylobacter</taxon>
    </lineage>
</organism>
<reference evidence="2" key="1">
    <citation type="journal article" date="2019" name="Int. J. Syst. Evol. Microbiol.">
        <title>The Global Catalogue of Microorganisms (GCM) 10K type strain sequencing project: providing services to taxonomists for standard genome sequencing and annotation.</title>
        <authorList>
            <consortium name="The Broad Institute Genomics Platform"/>
            <consortium name="The Broad Institute Genome Sequencing Center for Infectious Disease"/>
            <person name="Wu L."/>
            <person name="Ma J."/>
        </authorList>
    </citation>
    <scope>NUCLEOTIDE SEQUENCE [LARGE SCALE GENOMIC DNA]</scope>
    <source>
        <strain evidence="2">CCM 7435</strain>
    </source>
</reference>
<protein>
    <submittedName>
        <fullName evidence="1">Uncharacterized protein</fullName>
    </submittedName>
</protein>
<name>A0ABW4Z0X4_9HYPH</name>
<accession>A0ABW4Z0X4</accession>
<dbReference type="EMBL" id="JBHUHD010000001">
    <property type="protein sequence ID" value="MFD2142282.1"/>
    <property type="molecule type" value="Genomic_DNA"/>
</dbReference>